<evidence type="ECO:0000256" key="1">
    <source>
        <dbReference type="ARBA" id="ARBA00023015"/>
    </source>
</evidence>
<reference evidence="5" key="1">
    <citation type="journal article" date="2014" name="Front. Microbiol.">
        <title>High frequency of phylogenetically diverse reductive dehalogenase-homologous genes in deep subseafloor sedimentary metagenomes.</title>
        <authorList>
            <person name="Kawai M."/>
            <person name="Futagami T."/>
            <person name="Toyoda A."/>
            <person name="Takaki Y."/>
            <person name="Nishi S."/>
            <person name="Hori S."/>
            <person name="Arai W."/>
            <person name="Tsubouchi T."/>
            <person name="Morono Y."/>
            <person name="Uchiyama I."/>
            <person name="Ito T."/>
            <person name="Fujiyama A."/>
            <person name="Inagaki F."/>
            <person name="Takami H."/>
        </authorList>
    </citation>
    <scope>NUCLEOTIDE SEQUENCE</scope>
    <source>
        <strain evidence="5">Expedition CK06-06</strain>
    </source>
</reference>
<organism evidence="5">
    <name type="scientific">marine sediment metagenome</name>
    <dbReference type="NCBI Taxonomy" id="412755"/>
    <lineage>
        <taxon>unclassified sequences</taxon>
        <taxon>metagenomes</taxon>
        <taxon>ecological metagenomes</taxon>
    </lineage>
</organism>
<name>X0UGI8_9ZZZZ</name>
<dbReference type="GO" id="GO:0006355">
    <property type="term" value="P:regulation of DNA-templated transcription"/>
    <property type="evidence" value="ECO:0007669"/>
    <property type="project" value="InterPro"/>
</dbReference>
<keyword evidence="1" id="KW-0805">Transcription regulation</keyword>
<feature type="domain" description="HTH luxR-type" evidence="4">
    <location>
        <begin position="46"/>
        <end position="111"/>
    </location>
</feature>
<protein>
    <recommendedName>
        <fullName evidence="4">HTH luxR-type domain-containing protein</fullName>
    </recommendedName>
</protein>
<dbReference type="CDD" id="cd06170">
    <property type="entry name" value="LuxR_C_like"/>
    <property type="match status" value="1"/>
</dbReference>
<dbReference type="SUPFAM" id="SSF46894">
    <property type="entry name" value="C-terminal effector domain of the bipartite response regulators"/>
    <property type="match status" value="1"/>
</dbReference>
<dbReference type="InterPro" id="IPR000792">
    <property type="entry name" value="Tscrpt_reg_LuxR_C"/>
</dbReference>
<dbReference type="Gene3D" id="1.10.10.10">
    <property type="entry name" value="Winged helix-like DNA-binding domain superfamily/Winged helix DNA-binding domain"/>
    <property type="match status" value="1"/>
</dbReference>
<dbReference type="EMBL" id="BARS01011232">
    <property type="protein sequence ID" value="GAF99482.1"/>
    <property type="molecule type" value="Genomic_DNA"/>
</dbReference>
<accession>X0UGI8</accession>
<evidence type="ECO:0000256" key="3">
    <source>
        <dbReference type="ARBA" id="ARBA00023163"/>
    </source>
</evidence>
<dbReference type="PRINTS" id="PR00038">
    <property type="entry name" value="HTHLUXR"/>
</dbReference>
<keyword evidence="2" id="KW-0238">DNA-binding</keyword>
<gene>
    <name evidence="5" type="ORF">S01H1_20506</name>
</gene>
<dbReference type="GO" id="GO:0003677">
    <property type="term" value="F:DNA binding"/>
    <property type="evidence" value="ECO:0007669"/>
    <property type="project" value="UniProtKB-KW"/>
</dbReference>
<evidence type="ECO:0000256" key="2">
    <source>
        <dbReference type="ARBA" id="ARBA00023125"/>
    </source>
</evidence>
<feature type="non-terminal residue" evidence="5">
    <location>
        <position position="1"/>
    </location>
</feature>
<comment type="caution">
    <text evidence="5">The sequence shown here is derived from an EMBL/GenBank/DDBJ whole genome shotgun (WGS) entry which is preliminary data.</text>
</comment>
<dbReference type="Pfam" id="PF00196">
    <property type="entry name" value="GerE"/>
    <property type="match status" value="1"/>
</dbReference>
<sequence>ILKDSLTDELVRAIYAVMADERYLCPKAAAIVVDDYIHAGQSESAEPLLLDRLTGKERELLQLLVENKSSKEAARLLRISVKTVDARRRDLMNKLGISGIAELTKFAIREGLTSLEF</sequence>
<dbReference type="SMART" id="SM00421">
    <property type="entry name" value="HTH_LUXR"/>
    <property type="match status" value="1"/>
</dbReference>
<evidence type="ECO:0000259" key="4">
    <source>
        <dbReference type="PROSITE" id="PS50043"/>
    </source>
</evidence>
<dbReference type="PANTHER" id="PTHR44688">
    <property type="entry name" value="DNA-BINDING TRANSCRIPTIONAL ACTIVATOR DEVR_DOSR"/>
    <property type="match status" value="1"/>
</dbReference>
<evidence type="ECO:0000313" key="5">
    <source>
        <dbReference type="EMBL" id="GAF99482.1"/>
    </source>
</evidence>
<dbReference type="InterPro" id="IPR036388">
    <property type="entry name" value="WH-like_DNA-bd_sf"/>
</dbReference>
<dbReference type="InterPro" id="IPR016032">
    <property type="entry name" value="Sig_transdc_resp-reg_C-effctor"/>
</dbReference>
<dbReference type="AlphaFoldDB" id="X0UGI8"/>
<dbReference type="PANTHER" id="PTHR44688:SF16">
    <property type="entry name" value="DNA-BINDING TRANSCRIPTIONAL ACTIVATOR DEVR_DOSR"/>
    <property type="match status" value="1"/>
</dbReference>
<dbReference type="PROSITE" id="PS50043">
    <property type="entry name" value="HTH_LUXR_2"/>
    <property type="match status" value="1"/>
</dbReference>
<keyword evidence="3" id="KW-0804">Transcription</keyword>
<proteinExistence type="predicted"/>